<evidence type="ECO:0000313" key="3">
    <source>
        <dbReference type="EMBL" id="GAA4679133.1"/>
    </source>
</evidence>
<proteinExistence type="predicted"/>
<feature type="signal peptide" evidence="2">
    <location>
        <begin position="1"/>
        <end position="29"/>
    </location>
</feature>
<dbReference type="SUPFAM" id="SSF50969">
    <property type="entry name" value="YVTN repeat-like/Quinoprotein amine dehydrogenase"/>
    <property type="match status" value="1"/>
</dbReference>
<gene>
    <name evidence="3" type="ORF">GCM10023226_15590</name>
</gene>
<organism evidence="3 4">
    <name type="scientific">Nocardioides nanhaiensis</name>
    <dbReference type="NCBI Taxonomy" id="1476871"/>
    <lineage>
        <taxon>Bacteria</taxon>
        <taxon>Bacillati</taxon>
        <taxon>Actinomycetota</taxon>
        <taxon>Actinomycetes</taxon>
        <taxon>Propionibacteriales</taxon>
        <taxon>Nocardioidaceae</taxon>
        <taxon>Nocardioides</taxon>
    </lineage>
</organism>
<dbReference type="RefSeq" id="WP_345264339.1">
    <property type="nucleotide sequence ID" value="NZ_BAABIM010000001.1"/>
</dbReference>
<evidence type="ECO:0000256" key="1">
    <source>
        <dbReference type="SAM" id="MobiDB-lite"/>
    </source>
</evidence>
<evidence type="ECO:0000313" key="4">
    <source>
        <dbReference type="Proteomes" id="UP001500621"/>
    </source>
</evidence>
<protein>
    <submittedName>
        <fullName evidence="3">Uncharacterized protein</fullName>
    </submittedName>
</protein>
<comment type="caution">
    <text evidence="3">The sequence shown here is derived from an EMBL/GenBank/DDBJ whole genome shotgun (WGS) entry which is preliminary data.</text>
</comment>
<dbReference type="EMBL" id="BAABIM010000001">
    <property type="protein sequence ID" value="GAA4679133.1"/>
    <property type="molecule type" value="Genomic_DNA"/>
</dbReference>
<keyword evidence="2" id="KW-0732">Signal</keyword>
<evidence type="ECO:0000256" key="2">
    <source>
        <dbReference type="SAM" id="SignalP"/>
    </source>
</evidence>
<feature type="region of interest" description="Disordered" evidence="1">
    <location>
        <begin position="28"/>
        <end position="53"/>
    </location>
</feature>
<feature type="compositionally biased region" description="Basic and acidic residues" evidence="1">
    <location>
        <begin position="35"/>
        <end position="44"/>
    </location>
</feature>
<feature type="region of interest" description="Disordered" evidence="1">
    <location>
        <begin position="74"/>
        <end position="105"/>
    </location>
</feature>
<accession>A0ABP8W2W3</accession>
<dbReference type="Gene3D" id="2.130.10.10">
    <property type="entry name" value="YVTN repeat-like/Quinoprotein amine dehydrogenase"/>
    <property type="match status" value="1"/>
</dbReference>
<sequence length="523" mass="57000">MLPPLGRRRTGALLTALLAIALALTGTSAATSSARTEEPRRPAGEGRTVGPGGGVVLPGLPLNDLTSLLSLTASQRARETTPVTLRSPSPRPTPRAACGRGSRPLAGLDGRVSAAAMATPEARRGWTCNLRRVARHDTPGGFRTWRYTDRSGRTCAYYDTSFASPLTFGSALVGPSPGVVVLDMSNPRRPRHTDTLTSLAMLSPHESLNLNARRGLLVAEVGNGLTLPGTMDVYSVAADCRHPRLLSQVPIATGHESGFTADGLTYWVAGAAGYVYAFDLTDPRRPRELWKGAYYSHGLSLTPDGRTLFQTDPINGNLAVLDVSQIQDRRPDPRVRELRRMTWPVVSIPQNSQYFTRDGRRYLLEFDEFAFRFNPVTVANRPGGARIIDISDLRRPRLVSELRLAVHVPATQRRVAGDPSPLGSSGVLGYANHYCAVPQVRNPTIAACSTLNSGLRVFDIRDPARPRQVAYHVAPPRLGSRLFALQGNVAFSMPAFDVRRRQVWYTDAASGLYVVQLAKRAWR</sequence>
<dbReference type="Proteomes" id="UP001500621">
    <property type="component" value="Unassembled WGS sequence"/>
</dbReference>
<reference evidence="4" key="1">
    <citation type="journal article" date="2019" name="Int. J. Syst. Evol. Microbiol.">
        <title>The Global Catalogue of Microorganisms (GCM) 10K type strain sequencing project: providing services to taxonomists for standard genome sequencing and annotation.</title>
        <authorList>
            <consortium name="The Broad Institute Genomics Platform"/>
            <consortium name="The Broad Institute Genome Sequencing Center for Infectious Disease"/>
            <person name="Wu L."/>
            <person name="Ma J."/>
        </authorList>
    </citation>
    <scope>NUCLEOTIDE SEQUENCE [LARGE SCALE GENOMIC DNA]</scope>
    <source>
        <strain evidence="4">JCM 18127</strain>
    </source>
</reference>
<dbReference type="InterPro" id="IPR011044">
    <property type="entry name" value="Quino_amine_DH_bsu"/>
</dbReference>
<feature type="chain" id="PRO_5047122856" evidence="2">
    <location>
        <begin position="30"/>
        <end position="523"/>
    </location>
</feature>
<name>A0ABP8W2W3_9ACTN</name>
<dbReference type="InterPro" id="IPR015943">
    <property type="entry name" value="WD40/YVTN_repeat-like_dom_sf"/>
</dbReference>
<dbReference type="SUPFAM" id="SSF69304">
    <property type="entry name" value="Tricorn protease N-terminal domain"/>
    <property type="match status" value="1"/>
</dbReference>
<keyword evidence="4" id="KW-1185">Reference proteome</keyword>